<feature type="region of interest" description="Disordered" evidence="1">
    <location>
        <begin position="1"/>
        <end position="24"/>
    </location>
</feature>
<reference evidence="2 3" key="1">
    <citation type="submission" date="2016-11" db="EMBL/GenBank/DDBJ databases">
        <authorList>
            <person name="Jaros S."/>
            <person name="Januszkiewicz K."/>
            <person name="Wedrychowicz H."/>
        </authorList>
    </citation>
    <scope>NUCLEOTIDE SEQUENCE [LARGE SCALE GENOMIC DNA]</scope>
    <source>
        <strain evidence="2 3">CGMCC 1.12145</strain>
    </source>
</reference>
<dbReference type="Proteomes" id="UP000182248">
    <property type="component" value="Unassembled WGS sequence"/>
</dbReference>
<evidence type="ECO:0000313" key="3">
    <source>
        <dbReference type="Proteomes" id="UP000182248"/>
    </source>
</evidence>
<dbReference type="EMBL" id="FPJE01000002">
    <property type="protein sequence ID" value="SFW18867.1"/>
    <property type="molecule type" value="Genomic_DNA"/>
</dbReference>
<accession>A0A1K1M6Y0</accession>
<evidence type="ECO:0000256" key="1">
    <source>
        <dbReference type="SAM" id="MobiDB-lite"/>
    </source>
</evidence>
<gene>
    <name evidence="2" type="ORF">SAMN02927921_00434</name>
</gene>
<protein>
    <submittedName>
        <fullName evidence="2">Uncharacterized protein</fullName>
    </submittedName>
</protein>
<proteinExistence type="predicted"/>
<sequence length="52" mass="5598">MVQDQSTGRGAEPEFSTGGKAGGSVKSMVFYPKQRIKYPSGKEVIGFITFVV</sequence>
<dbReference type="AlphaFoldDB" id="A0A1K1M6Y0"/>
<keyword evidence="3" id="KW-1185">Reference proteome</keyword>
<organism evidence="2 3">
    <name type="scientific">Sinomicrobium oceani</name>
    <dbReference type="NCBI Taxonomy" id="1150368"/>
    <lineage>
        <taxon>Bacteria</taxon>
        <taxon>Pseudomonadati</taxon>
        <taxon>Bacteroidota</taxon>
        <taxon>Flavobacteriia</taxon>
        <taxon>Flavobacteriales</taxon>
        <taxon>Flavobacteriaceae</taxon>
        <taxon>Sinomicrobium</taxon>
    </lineage>
</organism>
<dbReference type="STRING" id="1150368.SAMN02927921_00434"/>
<evidence type="ECO:0000313" key="2">
    <source>
        <dbReference type="EMBL" id="SFW18867.1"/>
    </source>
</evidence>
<name>A0A1K1M6Y0_9FLAO</name>